<evidence type="ECO:0000256" key="6">
    <source>
        <dbReference type="ARBA" id="ARBA00023242"/>
    </source>
</evidence>
<dbReference type="CDD" id="cd00067">
    <property type="entry name" value="GAL4"/>
    <property type="match status" value="1"/>
</dbReference>
<dbReference type="Proteomes" id="UP001610563">
    <property type="component" value="Unassembled WGS sequence"/>
</dbReference>
<evidence type="ECO:0000256" key="4">
    <source>
        <dbReference type="ARBA" id="ARBA00023125"/>
    </source>
</evidence>
<dbReference type="EMBL" id="JBFTWV010000065">
    <property type="protein sequence ID" value="KAL2789389.1"/>
    <property type="molecule type" value="Genomic_DNA"/>
</dbReference>
<dbReference type="Pfam" id="PF00172">
    <property type="entry name" value="Zn_clus"/>
    <property type="match status" value="1"/>
</dbReference>
<feature type="domain" description="Zn(2)-C6 fungal-type" evidence="7">
    <location>
        <begin position="37"/>
        <end position="66"/>
    </location>
</feature>
<dbReference type="PANTHER" id="PTHR46910">
    <property type="entry name" value="TRANSCRIPTION FACTOR PDR1"/>
    <property type="match status" value="1"/>
</dbReference>
<comment type="caution">
    <text evidence="8">The sequence shown here is derived from an EMBL/GenBank/DDBJ whole genome shotgun (WGS) entry which is preliminary data.</text>
</comment>
<dbReference type="Gene3D" id="4.10.240.10">
    <property type="entry name" value="Zn(2)-C6 fungal-type DNA-binding domain"/>
    <property type="match status" value="1"/>
</dbReference>
<keyword evidence="5" id="KW-0804">Transcription</keyword>
<gene>
    <name evidence="8" type="ORF">BJX66DRAFT_339379</name>
</gene>
<dbReference type="SUPFAM" id="SSF57701">
    <property type="entry name" value="Zn2/Cys6 DNA-binding domain"/>
    <property type="match status" value="1"/>
</dbReference>
<keyword evidence="2" id="KW-0479">Metal-binding</keyword>
<protein>
    <recommendedName>
        <fullName evidence="7">Zn(2)-C6 fungal-type domain-containing protein</fullName>
    </recommendedName>
</protein>
<dbReference type="InterPro" id="IPR050987">
    <property type="entry name" value="AtrR-like"/>
</dbReference>
<evidence type="ECO:0000313" key="9">
    <source>
        <dbReference type="Proteomes" id="UP001610563"/>
    </source>
</evidence>
<dbReference type="PROSITE" id="PS50048">
    <property type="entry name" value="ZN2_CY6_FUNGAL_2"/>
    <property type="match status" value="1"/>
</dbReference>
<dbReference type="PROSITE" id="PS00463">
    <property type="entry name" value="ZN2_CY6_FUNGAL_1"/>
    <property type="match status" value="1"/>
</dbReference>
<comment type="subcellular location">
    <subcellularLocation>
        <location evidence="1">Nucleus</location>
    </subcellularLocation>
</comment>
<proteinExistence type="predicted"/>
<dbReference type="CDD" id="cd12148">
    <property type="entry name" value="fungal_TF_MHR"/>
    <property type="match status" value="1"/>
</dbReference>
<dbReference type="SMART" id="SM00066">
    <property type="entry name" value="GAL4"/>
    <property type="match status" value="1"/>
</dbReference>
<evidence type="ECO:0000256" key="5">
    <source>
        <dbReference type="ARBA" id="ARBA00023163"/>
    </source>
</evidence>
<evidence type="ECO:0000259" key="7">
    <source>
        <dbReference type="PROSITE" id="PS50048"/>
    </source>
</evidence>
<evidence type="ECO:0000313" key="8">
    <source>
        <dbReference type="EMBL" id="KAL2789389.1"/>
    </source>
</evidence>
<dbReference type="InterPro" id="IPR001138">
    <property type="entry name" value="Zn2Cys6_DnaBD"/>
</dbReference>
<organism evidence="8 9">
    <name type="scientific">Aspergillus keveii</name>
    <dbReference type="NCBI Taxonomy" id="714993"/>
    <lineage>
        <taxon>Eukaryota</taxon>
        <taxon>Fungi</taxon>
        <taxon>Dikarya</taxon>
        <taxon>Ascomycota</taxon>
        <taxon>Pezizomycotina</taxon>
        <taxon>Eurotiomycetes</taxon>
        <taxon>Eurotiomycetidae</taxon>
        <taxon>Eurotiales</taxon>
        <taxon>Aspergillaceae</taxon>
        <taxon>Aspergillus</taxon>
        <taxon>Aspergillus subgen. Nidulantes</taxon>
    </lineage>
</organism>
<dbReference type="PANTHER" id="PTHR46910:SF3">
    <property type="entry name" value="HALOTOLERANCE PROTEIN 9-RELATED"/>
    <property type="match status" value="1"/>
</dbReference>
<evidence type="ECO:0000256" key="3">
    <source>
        <dbReference type="ARBA" id="ARBA00023015"/>
    </source>
</evidence>
<keyword evidence="4" id="KW-0238">DNA-binding</keyword>
<keyword evidence="3" id="KW-0805">Transcription regulation</keyword>
<dbReference type="InterPro" id="IPR036864">
    <property type="entry name" value="Zn2-C6_fun-type_DNA-bd_sf"/>
</dbReference>
<accession>A0ABR4G1J1</accession>
<evidence type="ECO:0000256" key="2">
    <source>
        <dbReference type="ARBA" id="ARBA00022723"/>
    </source>
</evidence>
<evidence type="ECO:0000256" key="1">
    <source>
        <dbReference type="ARBA" id="ARBA00004123"/>
    </source>
</evidence>
<keyword evidence="6" id="KW-0539">Nucleus</keyword>
<reference evidence="8 9" key="1">
    <citation type="submission" date="2024-07" db="EMBL/GenBank/DDBJ databases">
        <title>Section-level genome sequencing and comparative genomics of Aspergillus sections Usti and Cavernicolus.</title>
        <authorList>
            <consortium name="Lawrence Berkeley National Laboratory"/>
            <person name="Nybo J.L."/>
            <person name="Vesth T.C."/>
            <person name="Theobald S."/>
            <person name="Frisvad J.C."/>
            <person name="Larsen T.O."/>
            <person name="Kjaerboelling I."/>
            <person name="Rothschild-Mancinelli K."/>
            <person name="Lyhne E.K."/>
            <person name="Kogle M.E."/>
            <person name="Barry K."/>
            <person name="Clum A."/>
            <person name="Na H."/>
            <person name="Ledsgaard L."/>
            <person name="Lin J."/>
            <person name="Lipzen A."/>
            <person name="Kuo A."/>
            <person name="Riley R."/>
            <person name="Mondo S."/>
            <person name="Labutti K."/>
            <person name="Haridas S."/>
            <person name="Pangalinan J."/>
            <person name="Salamov A.A."/>
            <person name="Simmons B.A."/>
            <person name="Magnuson J.K."/>
            <person name="Chen J."/>
            <person name="Drula E."/>
            <person name="Henrissat B."/>
            <person name="Wiebenga A."/>
            <person name="Lubbers R.J."/>
            <person name="Gomes A.C."/>
            <person name="Makela M.R."/>
            <person name="Stajich J."/>
            <person name="Grigoriev I.V."/>
            <person name="Mortensen U.H."/>
            <person name="De Vries R.P."/>
            <person name="Baker S.E."/>
            <person name="Andersen M.R."/>
        </authorList>
    </citation>
    <scope>NUCLEOTIDE SEQUENCE [LARGE SCALE GENOMIC DNA]</scope>
    <source>
        <strain evidence="8 9">CBS 209.92</strain>
    </source>
</reference>
<name>A0ABR4G1J1_9EURO</name>
<keyword evidence="9" id="KW-1185">Reference proteome</keyword>
<sequence>MSQSMSRHPPLAPRGTPIHPALNKSWFLTRIKKSSRACDNCRVQRRRCAGARPCTGCHALGEECRYSGPDLRKREGWKAQIRALELRNAYLERIIQRLSCNCTDGAGLHTQPAIDYYALPAIHEGPLKSITSLSPLADGNALAPRSNSSGAIQPVPQASPGSRELEHLFYLATARHPPQDRHDQSDHLSMLPEEQISRLAIDAFFQYASTLFYVATVEKSTQLLEKVYHTSTATLQDVCELCALAAIGSQYNTVEIPDKAQAAYFYIASRRLEKAVMEDSLQALRIFIYLCMSLIMEKSLSARLLIGSAFNLARGKMLANVDTERLNGTKDDEHRRTLQTLIFFEGWLSYTLGYQSCLSKAEIDMVLDKTTLPNQGTENLPALRTRLIQYHMTKLILLASELQQEITSYGPNYWSHADMLFARLDAWHTSLPPDLKLTALLINPHEHNRNPVTEYQIHALYLMHLLYIDIRLQLYRQLLTASCTYITCAEEYEALSDSMFEKVPRHVANTTVGFAVQLTRIASLMYAESAISARCWLVIRSVFDAGVVLLLAVCQRYRSSPETSNVDDLFQRVDTCLTVLAFCSRHDVAACRIRNMLDTVFCQLRHITSRFKSRPDPGSGADSERDSDYMLDIVPPAGSSVLTIANHLLNLMSPAAKVWV</sequence>